<keyword evidence="4" id="KW-1185">Reference proteome</keyword>
<evidence type="ECO:0008006" key="5">
    <source>
        <dbReference type="Google" id="ProtNLM"/>
    </source>
</evidence>
<evidence type="ECO:0000313" key="3">
    <source>
        <dbReference type="EMBL" id="VDK71095.1"/>
    </source>
</evidence>
<gene>
    <name evidence="3" type="ORF">DILT_LOCUS2302</name>
</gene>
<keyword evidence="1" id="KW-0812">Transmembrane</keyword>
<accession>A0A3P6STK4</accession>
<dbReference type="OrthoDB" id="10042902at2759"/>
<dbReference type="Pfam" id="PF09772">
    <property type="entry name" value="Tmem26"/>
    <property type="match status" value="1"/>
</dbReference>
<keyword evidence="1" id="KW-0472">Membrane</keyword>
<dbReference type="EMBL" id="UYRU01041908">
    <property type="protein sequence ID" value="VDK71095.1"/>
    <property type="molecule type" value="Genomic_DNA"/>
</dbReference>
<keyword evidence="2" id="KW-0732">Signal</keyword>
<keyword evidence="1" id="KW-1133">Transmembrane helix</keyword>
<protein>
    <recommendedName>
        <fullName evidence="5">Timeless N-terminal domain-containing protein</fullName>
    </recommendedName>
</protein>
<dbReference type="AlphaFoldDB" id="A0A3P6STK4"/>
<evidence type="ECO:0000256" key="2">
    <source>
        <dbReference type="SAM" id="SignalP"/>
    </source>
</evidence>
<sequence>MTWDKLSVWLLIQICNAADILELVQYLPEEGVIENSILRLSIICLLHASQLQFCFHNTPLPEMDPETASPSTDEERVCGLSRELWEIILPFMLQDLPFLCLRFTLYFRFKVNSLHLIFYTIKSILFLLTQIFQALVLLCGQ</sequence>
<dbReference type="Proteomes" id="UP000281553">
    <property type="component" value="Unassembled WGS sequence"/>
</dbReference>
<evidence type="ECO:0000313" key="4">
    <source>
        <dbReference type="Proteomes" id="UP000281553"/>
    </source>
</evidence>
<dbReference type="InterPro" id="IPR019169">
    <property type="entry name" value="Transmembrane_26"/>
</dbReference>
<feature type="chain" id="PRO_5018223387" description="Timeless N-terminal domain-containing protein" evidence="2">
    <location>
        <begin position="18"/>
        <end position="141"/>
    </location>
</feature>
<reference evidence="3 4" key="1">
    <citation type="submission" date="2018-11" db="EMBL/GenBank/DDBJ databases">
        <authorList>
            <consortium name="Pathogen Informatics"/>
        </authorList>
    </citation>
    <scope>NUCLEOTIDE SEQUENCE [LARGE SCALE GENOMIC DNA]</scope>
</reference>
<evidence type="ECO:0000256" key="1">
    <source>
        <dbReference type="SAM" id="Phobius"/>
    </source>
</evidence>
<feature type="signal peptide" evidence="2">
    <location>
        <begin position="1"/>
        <end position="17"/>
    </location>
</feature>
<dbReference type="PANTHER" id="PTHR22168">
    <property type="entry name" value="TMEM26 PROTEIN"/>
    <property type="match status" value="1"/>
</dbReference>
<organism evidence="3 4">
    <name type="scientific">Dibothriocephalus latus</name>
    <name type="common">Fish tapeworm</name>
    <name type="synonym">Diphyllobothrium latum</name>
    <dbReference type="NCBI Taxonomy" id="60516"/>
    <lineage>
        <taxon>Eukaryota</taxon>
        <taxon>Metazoa</taxon>
        <taxon>Spiralia</taxon>
        <taxon>Lophotrochozoa</taxon>
        <taxon>Platyhelminthes</taxon>
        <taxon>Cestoda</taxon>
        <taxon>Eucestoda</taxon>
        <taxon>Diphyllobothriidea</taxon>
        <taxon>Diphyllobothriidae</taxon>
        <taxon>Dibothriocephalus</taxon>
    </lineage>
</organism>
<name>A0A3P6STK4_DIBLA</name>
<proteinExistence type="predicted"/>
<feature type="transmembrane region" description="Helical" evidence="1">
    <location>
        <begin position="116"/>
        <end position="138"/>
    </location>
</feature>